<sequence>MTEIPVSYTRRRSLLEPPLVGGLNIEASAPIAITTPRASESLGGAVGTLDWTCFKKQRFRSGQALNWTQQARETDRVPASPITPLTNCVF</sequence>
<accession>A0AAV4H7X0</accession>
<dbReference type="AlphaFoldDB" id="A0AAV4H7X0"/>
<reference evidence="1 2" key="1">
    <citation type="journal article" date="2021" name="Elife">
        <title>Chloroplast acquisition without the gene transfer in kleptoplastic sea slugs, Plakobranchus ocellatus.</title>
        <authorList>
            <person name="Maeda T."/>
            <person name="Takahashi S."/>
            <person name="Yoshida T."/>
            <person name="Shimamura S."/>
            <person name="Takaki Y."/>
            <person name="Nagai Y."/>
            <person name="Toyoda A."/>
            <person name="Suzuki Y."/>
            <person name="Arimoto A."/>
            <person name="Ishii H."/>
            <person name="Satoh N."/>
            <person name="Nishiyama T."/>
            <person name="Hasebe M."/>
            <person name="Maruyama T."/>
            <person name="Minagawa J."/>
            <person name="Obokata J."/>
            <person name="Shigenobu S."/>
        </authorList>
    </citation>
    <scope>NUCLEOTIDE SEQUENCE [LARGE SCALE GENOMIC DNA]</scope>
</reference>
<evidence type="ECO:0000313" key="1">
    <source>
        <dbReference type="EMBL" id="GFR94033.1"/>
    </source>
</evidence>
<evidence type="ECO:0000313" key="2">
    <source>
        <dbReference type="Proteomes" id="UP000762676"/>
    </source>
</evidence>
<comment type="caution">
    <text evidence="1">The sequence shown here is derived from an EMBL/GenBank/DDBJ whole genome shotgun (WGS) entry which is preliminary data.</text>
</comment>
<organism evidence="1 2">
    <name type="scientific">Elysia marginata</name>
    <dbReference type="NCBI Taxonomy" id="1093978"/>
    <lineage>
        <taxon>Eukaryota</taxon>
        <taxon>Metazoa</taxon>
        <taxon>Spiralia</taxon>
        <taxon>Lophotrochozoa</taxon>
        <taxon>Mollusca</taxon>
        <taxon>Gastropoda</taxon>
        <taxon>Heterobranchia</taxon>
        <taxon>Euthyneura</taxon>
        <taxon>Panpulmonata</taxon>
        <taxon>Sacoglossa</taxon>
        <taxon>Placobranchoidea</taxon>
        <taxon>Plakobranchidae</taxon>
        <taxon>Elysia</taxon>
    </lineage>
</organism>
<proteinExistence type="predicted"/>
<keyword evidence="2" id="KW-1185">Reference proteome</keyword>
<name>A0AAV4H7X0_9GAST</name>
<protein>
    <submittedName>
        <fullName evidence="1">Uncharacterized protein</fullName>
    </submittedName>
</protein>
<gene>
    <name evidence="1" type="ORF">ElyMa_002658100</name>
</gene>
<dbReference type="Proteomes" id="UP000762676">
    <property type="component" value="Unassembled WGS sequence"/>
</dbReference>
<dbReference type="EMBL" id="BMAT01005480">
    <property type="protein sequence ID" value="GFR94033.1"/>
    <property type="molecule type" value="Genomic_DNA"/>
</dbReference>